<dbReference type="RefSeq" id="WP_012302860.1">
    <property type="nucleotide sequence ID" value="NC_010424.1"/>
</dbReference>
<reference evidence="2 3" key="2">
    <citation type="journal article" date="2008" name="Science">
        <title>Environmental genomics reveals a single-species ecosystem deep within Earth.</title>
        <authorList>
            <person name="Chivian D."/>
            <person name="Brodie E.L."/>
            <person name="Alm E.J."/>
            <person name="Culley D.E."/>
            <person name="Dehal P.S."/>
            <person name="Desantis T.Z."/>
            <person name="Gihring T.M."/>
            <person name="Lapidus A."/>
            <person name="Lin L.H."/>
            <person name="Lowry S.R."/>
            <person name="Moser D.P."/>
            <person name="Richardson P.M."/>
            <person name="Southam G."/>
            <person name="Wanger G."/>
            <person name="Pratt L.M."/>
            <person name="Andersen G.L."/>
            <person name="Hazen T.C."/>
            <person name="Brockman F.J."/>
            <person name="Arkin A.P."/>
            <person name="Onstott T.C."/>
        </authorList>
    </citation>
    <scope>NUCLEOTIDE SEQUENCE [LARGE SCALE GENOMIC DNA]</scope>
    <source>
        <strain evidence="2 3">MP104C</strain>
    </source>
</reference>
<evidence type="ECO:0000313" key="2">
    <source>
        <dbReference type="EMBL" id="ACA60281.1"/>
    </source>
</evidence>
<dbReference type="Proteomes" id="UP000008544">
    <property type="component" value="Chromosome"/>
</dbReference>
<name>B1I5H3_DESAP</name>
<dbReference type="EMBL" id="CP000860">
    <property type="protein sequence ID" value="ACA60281.1"/>
    <property type="molecule type" value="Genomic_DNA"/>
</dbReference>
<protein>
    <recommendedName>
        <fullName evidence="4">FlgN family protein</fullName>
    </recommendedName>
</protein>
<reference evidence="3" key="1">
    <citation type="submission" date="2007-10" db="EMBL/GenBank/DDBJ databases">
        <title>Complete sequence of chromosome of Desulforudis audaxviator MP104C.</title>
        <authorList>
            <person name="Copeland A."/>
            <person name="Lucas S."/>
            <person name="Lapidus A."/>
            <person name="Barry K."/>
            <person name="Glavina del Rio T."/>
            <person name="Dalin E."/>
            <person name="Tice H."/>
            <person name="Bruce D."/>
            <person name="Pitluck S."/>
            <person name="Lowry S.R."/>
            <person name="Larimer F."/>
            <person name="Land M.L."/>
            <person name="Hauser L."/>
            <person name="Kyrpides N."/>
            <person name="Ivanova N.N."/>
            <person name="Richardson P."/>
        </authorList>
    </citation>
    <scope>NUCLEOTIDE SEQUENCE [LARGE SCALE GENOMIC DNA]</scope>
    <source>
        <strain evidence="3">MP104C</strain>
    </source>
</reference>
<keyword evidence="3" id="KW-1185">Reference proteome</keyword>
<dbReference type="GO" id="GO:0044780">
    <property type="term" value="P:bacterial-type flagellum assembly"/>
    <property type="evidence" value="ECO:0007669"/>
    <property type="project" value="InterPro"/>
</dbReference>
<evidence type="ECO:0008006" key="4">
    <source>
        <dbReference type="Google" id="ProtNLM"/>
    </source>
</evidence>
<sequence length="161" mass="17875">MKDSPGVKGTGCGPAAWSPIADEQLQLARRILEIVREQREAIAGLPEEETLDRFMALAGERQECMDRFDRLQAVRSAATAVQPPGDGLDAEVRQVSAAIEALFREAAEIDAANRQRLEESRDLVREEIRRARQGRDALRSYGRQELGGRGLTDGAFVDRKE</sequence>
<feature type="region of interest" description="Disordered" evidence="1">
    <location>
        <begin position="139"/>
        <end position="161"/>
    </location>
</feature>
<accession>B1I5H3</accession>
<organism evidence="2 3">
    <name type="scientific">Desulforudis audaxviator (strain MP104C)</name>
    <dbReference type="NCBI Taxonomy" id="477974"/>
    <lineage>
        <taxon>Bacteria</taxon>
        <taxon>Bacillati</taxon>
        <taxon>Bacillota</taxon>
        <taxon>Clostridia</taxon>
        <taxon>Thermoanaerobacterales</taxon>
        <taxon>Candidatus Desulforudaceae</taxon>
        <taxon>Candidatus Desulforudis</taxon>
    </lineage>
</organism>
<proteinExistence type="predicted"/>
<dbReference type="STRING" id="477974.Daud_1785"/>
<dbReference type="HOGENOM" id="CLU_1641018_0_0_9"/>
<dbReference type="InterPro" id="IPR036679">
    <property type="entry name" value="FlgN-like_sf"/>
</dbReference>
<dbReference type="SUPFAM" id="SSF140566">
    <property type="entry name" value="FlgN-like"/>
    <property type="match status" value="1"/>
</dbReference>
<evidence type="ECO:0000256" key="1">
    <source>
        <dbReference type="SAM" id="MobiDB-lite"/>
    </source>
</evidence>
<evidence type="ECO:0000313" key="3">
    <source>
        <dbReference type="Proteomes" id="UP000008544"/>
    </source>
</evidence>
<gene>
    <name evidence="2" type="ordered locus">Daud_1785</name>
</gene>
<dbReference type="KEGG" id="dau:Daud_1785"/>
<dbReference type="AlphaFoldDB" id="B1I5H3"/>